<dbReference type="AlphaFoldDB" id="A0A370DSI7"/>
<evidence type="ECO:0000256" key="1">
    <source>
        <dbReference type="SAM" id="Phobius"/>
    </source>
</evidence>
<gene>
    <name evidence="2" type="ORF">DIZ79_14995</name>
</gene>
<keyword evidence="1" id="KW-1133">Transmembrane helix</keyword>
<feature type="transmembrane region" description="Helical" evidence="1">
    <location>
        <begin position="53"/>
        <end position="72"/>
    </location>
</feature>
<sequence>MDNYLDKRRPQGTQILLLLSDSGDPEDKEPAINGWLWDELWSSDPATSFRRKMFGLILLLGAVFMTGCSSTGSSSVGGSVSYGAYYGGYYDPYPINYQSDKFRETRFNIITIMHIDNYQYLQFIGKIFREADR</sequence>
<name>A0A370DSI7_9GAMM</name>
<protein>
    <submittedName>
        <fullName evidence="2">Uncharacterized protein</fullName>
    </submittedName>
</protein>
<organism evidence="2 3">
    <name type="scientific">endosymbiont of Lamellibrachia luymesi</name>
    <dbReference type="NCBI Taxonomy" id="2200907"/>
    <lineage>
        <taxon>Bacteria</taxon>
        <taxon>Pseudomonadati</taxon>
        <taxon>Pseudomonadota</taxon>
        <taxon>Gammaproteobacteria</taxon>
        <taxon>sulfur-oxidizing symbionts</taxon>
    </lineage>
</organism>
<evidence type="ECO:0000313" key="3">
    <source>
        <dbReference type="Proteomes" id="UP000255508"/>
    </source>
</evidence>
<keyword evidence="1" id="KW-0812">Transmembrane</keyword>
<reference evidence="2 3" key="1">
    <citation type="journal article" date="2018" name="ISME J.">
        <title>Endosymbiont genomes yield clues of tubeworm success.</title>
        <authorList>
            <person name="Li Y."/>
            <person name="Liles M.R."/>
            <person name="Halanych K.M."/>
        </authorList>
    </citation>
    <scope>NUCLEOTIDE SEQUENCE [LARGE SCALE GENOMIC DNA]</scope>
    <source>
        <strain evidence="2">A1422</strain>
    </source>
</reference>
<dbReference type="Proteomes" id="UP000255508">
    <property type="component" value="Unassembled WGS sequence"/>
</dbReference>
<dbReference type="EMBL" id="QFXD01000258">
    <property type="protein sequence ID" value="RDH88086.1"/>
    <property type="molecule type" value="Genomic_DNA"/>
</dbReference>
<proteinExistence type="predicted"/>
<keyword evidence="1" id="KW-0472">Membrane</keyword>
<accession>A0A370DSI7</accession>
<evidence type="ECO:0000313" key="2">
    <source>
        <dbReference type="EMBL" id="RDH88086.1"/>
    </source>
</evidence>
<comment type="caution">
    <text evidence="2">The sequence shown here is derived from an EMBL/GenBank/DDBJ whole genome shotgun (WGS) entry which is preliminary data.</text>
</comment>